<dbReference type="AlphaFoldDB" id="A0A139BQL8"/>
<evidence type="ECO:0000256" key="1">
    <source>
        <dbReference type="SAM" id="Phobius"/>
    </source>
</evidence>
<comment type="caution">
    <text evidence="2">The sequence shown here is derived from an EMBL/GenBank/DDBJ whole genome shotgun (WGS) entry which is preliminary data.</text>
</comment>
<evidence type="ECO:0000313" key="3">
    <source>
        <dbReference type="Proteomes" id="UP000070578"/>
    </source>
</evidence>
<name>A0A139BQL8_9PROT</name>
<gene>
    <name evidence="2" type="ORF">AWT59_2783</name>
</gene>
<keyword evidence="1" id="KW-0472">Membrane</keyword>
<protein>
    <submittedName>
        <fullName evidence="2">Uncharacterized protein</fullName>
    </submittedName>
</protein>
<evidence type="ECO:0000313" key="2">
    <source>
        <dbReference type="EMBL" id="KXS31103.1"/>
    </source>
</evidence>
<dbReference type="EMBL" id="LSLI01000099">
    <property type="protein sequence ID" value="KXS31103.1"/>
    <property type="molecule type" value="Genomic_DNA"/>
</dbReference>
<accession>A0A139BQL8</accession>
<feature type="transmembrane region" description="Helical" evidence="1">
    <location>
        <begin position="77"/>
        <end position="102"/>
    </location>
</feature>
<sequence length="125" mass="14179">MLFPVVVVEKLTRICYGYLAGWQVCGRCADWINPGRIVRDLPDETEPLHHLPKVGLIPLPALQPPHYGNPHQKDLSVFLCFALLVITTARFGGCLPGLFYFLEFLFGYFPTALEYPSLQQTTQDR</sequence>
<keyword evidence="1" id="KW-1133">Transmembrane helix</keyword>
<reference evidence="2 3" key="2">
    <citation type="submission" date="2016-03" db="EMBL/GenBank/DDBJ databases">
        <title>New uncultured bacterium of the family Gallionellaceae from acid mine drainage: description and reconstruction of genome based on metagenomic analysis of microbial community.</title>
        <authorList>
            <person name="Kadnikov V."/>
            <person name="Ivasenko D."/>
            <person name="Beletsky A."/>
            <person name="Mardanov A."/>
            <person name="Danilova E."/>
            <person name="Pimenov N."/>
            <person name="Karnachuk O."/>
            <person name="Ravin N."/>
        </authorList>
    </citation>
    <scope>NUCLEOTIDE SEQUENCE [LARGE SCALE GENOMIC DNA]</scope>
    <source>
        <strain evidence="2">ShG14-8</strain>
    </source>
</reference>
<dbReference type="Proteomes" id="UP000070578">
    <property type="component" value="Unassembled WGS sequence"/>
</dbReference>
<proteinExistence type="predicted"/>
<organism evidence="2 3">
    <name type="scientific">Candidatus Gallionella acididurans</name>
    <dbReference type="NCBI Taxonomy" id="1796491"/>
    <lineage>
        <taxon>Bacteria</taxon>
        <taxon>Pseudomonadati</taxon>
        <taxon>Pseudomonadota</taxon>
        <taxon>Betaproteobacteria</taxon>
        <taxon>Nitrosomonadales</taxon>
        <taxon>Gallionellaceae</taxon>
        <taxon>Gallionella</taxon>
    </lineage>
</organism>
<keyword evidence="1" id="KW-0812">Transmembrane</keyword>
<reference evidence="2 3" key="1">
    <citation type="submission" date="2016-02" db="EMBL/GenBank/DDBJ databases">
        <authorList>
            <person name="Wen L."/>
            <person name="He K."/>
            <person name="Yang H."/>
        </authorList>
    </citation>
    <scope>NUCLEOTIDE SEQUENCE [LARGE SCALE GENOMIC DNA]</scope>
    <source>
        <strain evidence="2">ShG14-8</strain>
    </source>
</reference>